<dbReference type="AlphaFoldDB" id="A0A1Y3AX86"/>
<comment type="caution">
    <text evidence="1">The sequence shown here is derived from an EMBL/GenBank/DDBJ whole genome shotgun (WGS) entry which is preliminary data.</text>
</comment>
<dbReference type="Proteomes" id="UP000194236">
    <property type="component" value="Unassembled WGS sequence"/>
</dbReference>
<proteinExistence type="predicted"/>
<feature type="non-terminal residue" evidence="1">
    <location>
        <position position="99"/>
    </location>
</feature>
<evidence type="ECO:0000313" key="1">
    <source>
        <dbReference type="EMBL" id="OTF71765.1"/>
    </source>
</evidence>
<reference evidence="1 2" key="1">
    <citation type="submission" date="2017-03" db="EMBL/GenBank/DDBJ databases">
        <title>Genome Survey of Euroglyphus maynei.</title>
        <authorList>
            <person name="Arlian L.G."/>
            <person name="Morgan M.S."/>
            <person name="Rider S.D."/>
        </authorList>
    </citation>
    <scope>NUCLEOTIDE SEQUENCE [LARGE SCALE GENOMIC DNA]</scope>
    <source>
        <strain evidence="1">Arlian Lab</strain>
        <tissue evidence="1">Whole body</tissue>
    </source>
</reference>
<sequence length="99" mass="11094">MGSICSRLSPVTIDDGKDGTPATVISAHTINYSYQRSSTSSRSAKKRETIHKTMMIPQSSIQLTSCPRLPCPKSVMPTIRIDKRKIVQTLEQEDVFRRV</sequence>
<organism evidence="1 2">
    <name type="scientific">Euroglyphus maynei</name>
    <name type="common">Mayne's house dust mite</name>
    <dbReference type="NCBI Taxonomy" id="6958"/>
    <lineage>
        <taxon>Eukaryota</taxon>
        <taxon>Metazoa</taxon>
        <taxon>Ecdysozoa</taxon>
        <taxon>Arthropoda</taxon>
        <taxon>Chelicerata</taxon>
        <taxon>Arachnida</taxon>
        <taxon>Acari</taxon>
        <taxon>Acariformes</taxon>
        <taxon>Sarcoptiformes</taxon>
        <taxon>Astigmata</taxon>
        <taxon>Psoroptidia</taxon>
        <taxon>Analgoidea</taxon>
        <taxon>Pyroglyphidae</taxon>
        <taxon>Pyroglyphinae</taxon>
        <taxon>Euroglyphus</taxon>
    </lineage>
</organism>
<name>A0A1Y3AX86_EURMA</name>
<evidence type="ECO:0000313" key="2">
    <source>
        <dbReference type="Proteomes" id="UP000194236"/>
    </source>
</evidence>
<dbReference type="EMBL" id="MUJZ01059388">
    <property type="protein sequence ID" value="OTF71765.1"/>
    <property type="molecule type" value="Genomic_DNA"/>
</dbReference>
<protein>
    <submittedName>
        <fullName evidence="1">Uncharacterized protein</fullName>
    </submittedName>
</protein>
<dbReference type="OrthoDB" id="10595886at2759"/>
<gene>
    <name evidence="1" type="ORF">BLA29_009860</name>
</gene>
<keyword evidence="2" id="KW-1185">Reference proteome</keyword>
<accession>A0A1Y3AX86</accession>